<evidence type="ECO:0000256" key="1">
    <source>
        <dbReference type="SAM" id="MobiDB-lite"/>
    </source>
</evidence>
<evidence type="ECO:0000313" key="3">
    <source>
        <dbReference type="EMBL" id="CCK77715.1"/>
    </source>
</evidence>
<dbReference type="HOGENOM" id="CLU_055978_1_2_6"/>
<dbReference type="SUPFAM" id="SSF160443">
    <property type="entry name" value="SMR domain-like"/>
    <property type="match status" value="1"/>
</dbReference>
<dbReference type="PROSITE" id="PS50828">
    <property type="entry name" value="SMR"/>
    <property type="match status" value="1"/>
</dbReference>
<sequence>MTDDDDFFLQEMQGIKKIKQVKKANLSQPHKTTEAQKLRQQAATQEQASADPNHLQHYEVERVQPHNELGYRCHGIQDNVFRRLRQGKNPIDARLDLHRMTIEKAREVVFSFINDCVKYDLRTVLILPGKGDRNIEDPALLKSYLIHWLPQLSDVLAYHTAQPKDGGAGAFYVLLRNQNKKRLTDY</sequence>
<keyword evidence="4" id="KW-1185">Reference proteome</keyword>
<evidence type="ECO:0000259" key="2">
    <source>
        <dbReference type="PROSITE" id="PS50828"/>
    </source>
</evidence>
<dbReference type="InterPro" id="IPR036063">
    <property type="entry name" value="Smr_dom_sf"/>
</dbReference>
<dbReference type="InterPro" id="IPR047688">
    <property type="entry name" value="Endonuc_SmrA"/>
</dbReference>
<dbReference type="Gene3D" id="3.30.1370.110">
    <property type="match status" value="1"/>
</dbReference>
<dbReference type="OrthoDB" id="9808881at2"/>
<dbReference type="KEGG" id="oai:OLEAN_C35390"/>
<proteinExistence type="predicted"/>
<dbReference type="SMART" id="SM00463">
    <property type="entry name" value="SMR"/>
    <property type="match status" value="1"/>
</dbReference>
<feature type="domain" description="Smr" evidence="2">
    <location>
        <begin position="95"/>
        <end position="176"/>
    </location>
</feature>
<organism evidence="3 4">
    <name type="scientific">Oleispira antarctica RB-8</name>
    <dbReference type="NCBI Taxonomy" id="698738"/>
    <lineage>
        <taxon>Bacteria</taxon>
        <taxon>Pseudomonadati</taxon>
        <taxon>Pseudomonadota</taxon>
        <taxon>Gammaproteobacteria</taxon>
        <taxon>Oceanospirillales</taxon>
        <taxon>Oceanospirillaceae</taxon>
        <taxon>Oleispira</taxon>
    </lineage>
</organism>
<dbReference type="GO" id="GO:0004520">
    <property type="term" value="F:DNA endonuclease activity"/>
    <property type="evidence" value="ECO:0007669"/>
    <property type="project" value="TreeGrafter"/>
</dbReference>
<dbReference type="InterPro" id="IPR002625">
    <property type="entry name" value="Smr_dom"/>
</dbReference>
<evidence type="ECO:0000313" key="4">
    <source>
        <dbReference type="Proteomes" id="UP000032749"/>
    </source>
</evidence>
<name>R4YRZ8_OLEAN</name>
<dbReference type="PANTHER" id="PTHR35562">
    <property type="entry name" value="DNA ENDONUCLEASE SMRA-RELATED"/>
    <property type="match status" value="1"/>
</dbReference>
<dbReference type="Proteomes" id="UP000032749">
    <property type="component" value="Chromosome"/>
</dbReference>
<gene>
    <name evidence="3" type="ORF">OLEAN_C35390</name>
</gene>
<feature type="region of interest" description="Disordered" evidence="1">
    <location>
        <begin position="20"/>
        <end position="51"/>
    </location>
</feature>
<accession>R4YRZ8</accession>
<feature type="compositionally biased region" description="Polar residues" evidence="1">
    <location>
        <begin position="38"/>
        <end position="50"/>
    </location>
</feature>
<dbReference type="PANTHER" id="PTHR35562:SF2">
    <property type="entry name" value="DNA ENDONUCLEASE SMRA-RELATED"/>
    <property type="match status" value="1"/>
</dbReference>
<reference evidence="3 4" key="1">
    <citation type="journal article" date="2013" name="Nat. Commun.">
        <title>Genome sequence and functional genomic analysis of the oil-degrading bacterium Oleispira antarctica.</title>
        <authorList>
            <person name="Kube M."/>
            <person name="Chernikova T.N."/>
            <person name="Al-Ramahi Y."/>
            <person name="Beloqui A."/>
            <person name="Lopez-Cortez N."/>
            <person name="Guazzaroni M.E."/>
            <person name="Heipieper H.J."/>
            <person name="Klages S."/>
            <person name="Kotsyurbenko O.R."/>
            <person name="Langer I."/>
            <person name="Nechitaylo T.Y."/>
            <person name="Lunsdorf H."/>
            <person name="Fernandez M."/>
            <person name="Juarez S."/>
            <person name="Ciordia S."/>
            <person name="Singer A."/>
            <person name="Kagan O."/>
            <person name="Egorova O."/>
            <person name="Petit P.A."/>
            <person name="Stogios P."/>
            <person name="Kim Y."/>
            <person name="Tchigvintsev A."/>
            <person name="Flick R."/>
            <person name="Denaro R."/>
            <person name="Genovese M."/>
            <person name="Albar J.P."/>
            <person name="Reva O.N."/>
            <person name="Martinez-Gomariz M."/>
            <person name="Tran H."/>
            <person name="Ferrer M."/>
            <person name="Savchenko A."/>
            <person name="Yakunin A.F."/>
            <person name="Yakimov M.M."/>
            <person name="Golyshina O.V."/>
            <person name="Reinhardt R."/>
            <person name="Golyshin P.N."/>
        </authorList>
    </citation>
    <scope>NUCLEOTIDE SEQUENCE [LARGE SCALE GENOMIC DNA]</scope>
</reference>
<dbReference type="STRING" id="698738.OLEAN_C35390"/>
<dbReference type="AlphaFoldDB" id="R4YRZ8"/>
<dbReference type="EMBL" id="FO203512">
    <property type="protein sequence ID" value="CCK77715.1"/>
    <property type="molecule type" value="Genomic_DNA"/>
</dbReference>
<protein>
    <recommendedName>
        <fullName evidence="2">Smr domain-containing protein</fullName>
    </recommendedName>
</protein>
<dbReference type="NCBIfam" id="NF033154">
    <property type="entry name" value="endonuc_SmrA"/>
    <property type="match status" value="1"/>
</dbReference>
<dbReference type="Pfam" id="PF01713">
    <property type="entry name" value="Smr"/>
    <property type="match status" value="1"/>
</dbReference>